<dbReference type="AlphaFoldDB" id="A0A1E3WBB3"/>
<feature type="transmembrane region" description="Helical" evidence="6">
    <location>
        <begin position="39"/>
        <end position="58"/>
    </location>
</feature>
<keyword evidence="3 6" id="KW-0812">Transmembrane</keyword>
<evidence type="ECO:0000256" key="1">
    <source>
        <dbReference type="ARBA" id="ARBA00004651"/>
    </source>
</evidence>
<dbReference type="InterPro" id="IPR017039">
    <property type="entry name" value="Virul_fac_BrkB"/>
</dbReference>
<dbReference type="EMBL" id="LPWD01000170">
    <property type="protein sequence ID" value="ODS03099.1"/>
    <property type="molecule type" value="Genomic_DNA"/>
</dbReference>
<dbReference type="PANTHER" id="PTHR30213:SF0">
    <property type="entry name" value="UPF0761 MEMBRANE PROTEIN YIHY"/>
    <property type="match status" value="1"/>
</dbReference>
<name>A0A1E3WBB3_9HYPH</name>
<comment type="subcellular location">
    <subcellularLocation>
        <location evidence="1">Cell membrane</location>
        <topology evidence="1">Multi-pass membrane protein</topology>
    </subcellularLocation>
</comment>
<evidence type="ECO:0000256" key="2">
    <source>
        <dbReference type="ARBA" id="ARBA00022475"/>
    </source>
</evidence>
<comment type="caution">
    <text evidence="7">The sequence shown here is derived from an EMBL/GenBank/DDBJ whole genome shotgun (WGS) entry which is preliminary data.</text>
</comment>
<sequence length="335" mass="36790">MNRNPDTVGRQATRPYHIPLKGWWQIVQRVAVKASRDNLSVVSAGCAFYALFAIFPALTASISLYGLTADAATVERQFGILQTVLPPQAYEIVIDQIRRIAETSGQTLGASFGVSLAIALWSANLGTQAMFSALNIAYGEPERRSILRFYLSAIGYTLIGILGGVAMLFAIVYVPILFDDAGHPEAYATLVRYLRWPIFVLFTLTLLALIYRFGPSRRNAKWQWVTVGSVFAALVWLLASLGFSYYVSNFANYDRMYGSLGAVIVLLFWLYISFYIVLIGAQINAQVELQTVHDTTTGEPRPMGQRGAFVADNVAGEEPIKSAVDSDPASAKPHA</sequence>
<feature type="transmembrane region" description="Helical" evidence="6">
    <location>
        <begin position="149"/>
        <end position="174"/>
    </location>
</feature>
<keyword evidence="8" id="KW-1185">Reference proteome</keyword>
<dbReference type="GO" id="GO:0005886">
    <property type="term" value="C:plasma membrane"/>
    <property type="evidence" value="ECO:0007669"/>
    <property type="project" value="UniProtKB-SubCell"/>
</dbReference>
<protein>
    <submittedName>
        <fullName evidence="7">Uncharacterized protein</fullName>
    </submittedName>
</protein>
<feature type="transmembrane region" description="Helical" evidence="6">
    <location>
        <begin position="225"/>
        <end position="247"/>
    </location>
</feature>
<dbReference type="RefSeq" id="WP_069623710.1">
    <property type="nucleotide sequence ID" value="NZ_LPWD01000170.1"/>
</dbReference>
<dbReference type="Proteomes" id="UP000095042">
    <property type="component" value="Unassembled WGS sequence"/>
</dbReference>
<dbReference type="Pfam" id="PF03631">
    <property type="entry name" value="Virul_fac_BrkB"/>
    <property type="match status" value="1"/>
</dbReference>
<evidence type="ECO:0000256" key="4">
    <source>
        <dbReference type="ARBA" id="ARBA00022989"/>
    </source>
</evidence>
<proteinExistence type="predicted"/>
<keyword evidence="2" id="KW-1003">Cell membrane</keyword>
<feature type="transmembrane region" description="Helical" evidence="6">
    <location>
        <begin position="194"/>
        <end position="213"/>
    </location>
</feature>
<evidence type="ECO:0000313" key="7">
    <source>
        <dbReference type="EMBL" id="ODS03099.1"/>
    </source>
</evidence>
<evidence type="ECO:0000256" key="6">
    <source>
        <dbReference type="SAM" id="Phobius"/>
    </source>
</evidence>
<gene>
    <name evidence="7" type="ORF">AUC71_11615</name>
</gene>
<accession>A0A1E3WBB3</accession>
<dbReference type="PIRSF" id="PIRSF035875">
    <property type="entry name" value="RNase_BN"/>
    <property type="match status" value="1"/>
</dbReference>
<organism evidence="7 8">
    <name type="scientific">Methyloceanibacter marginalis</name>
    <dbReference type="NCBI Taxonomy" id="1774971"/>
    <lineage>
        <taxon>Bacteria</taxon>
        <taxon>Pseudomonadati</taxon>
        <taxon>Pseudomonadota</taxon>
        <taxon>Alphaproteobacteria</taxon>
        <taxon>Hyphomicrobiales</taxon>
        <taxon>Hyphomicrobiaceae</taxon>
        <taxon>Methyloceanibacter</taxon>
    </lineage>
</organism>
<keyword evidence="4 6" id="KW-1133">Transmembrane helix</keyword>
<keyword evidence="5 6" id="KW-0472">Membrane</keyword>
<dbReference type="NCBIfam" id="TIGR00765">
    <property type="entry name" value="yihY_not_rbn"/>
    <property type="match status" value="1"/>
</dbReference>
<dbReference type="OrthoDB" id="9781030at2"/>
<feature type="transmembrane region" description="Helical" evidence="6">
    <location>
        <begin position="259"/>
        <end position="281"/>
    </location>
</feature>
<reference evidence="7 8" key="1">
    <citation type="journal article" date="2016" name="Environ. Microbiol.">
        <title>New Methyloceanibacter diversity from North Sea sediments includes methanotroph containing solely the soluble methane monooxygenase.</title>
        <authorList>
            <person name="Vekeman B."/>
            <person name="Kerckhof F.M."/>
            <person name="Cremers G."/>
            <person name="de Vos P."/>
            <person name="Vandamme P."/>
            <person name="Boon N."/>
            <person name="Op den Camp H.J."/>
            <person name="Heylen K."/>
        </authorList>
    </citation>
    <scope>NUCLEOTIDE SEQUENCE [LARGE SCALE GENOMIC DNA]</scope>
    <source>
        <strain evidence="7 8">R-67177</strain>
    </source>
</reference>
<evidence type="ECO:0000256" key="3">
    <source>
        <dbReference type="ARBA" id="ARBA00022692"/>
    </source>
</evidence>
<dbReference type="PANTHER" id="PTHR30213">
    <property type="entry name" value="INNER MEMBRANE PROTEIN YHJD"/>
    <property type="match status" value="1"/>
</dbReference>
<evidence type="ECO:0000256" key="5">
    <source>
        <dbReference type="ARBA" id="ARBA00023136"/>
    </source>
</evidence>
<evidence type="ECO:0000313" key="8">
    <source>
        <dbReference type="Proteomes" id="UP000095042"/>
    </source>
</evidence>
<feature type="transmembrane region" description="Helical" evidence="6">
    <location>
        <begin position="112"/>
        <end position="137"/>
    </location>
</feature>